<feature type="region of interest" description="Disordered" evidence="1">
    <location>
        <begin position="78"/>
        <end position="331"/>
    </location>
</feature>
<sequence>MQIQVPQTAYAKSAGQIMAQGIRSPAGRTIRTTTFECADLAYGFEVENLSEKTSSTNTFSPATRELFGLDEIDLNNCLTSIPSPAGPPRRPPTPDLVPDYSGTNSPIHSDPPATPEPQSNAGTFASTGGKSTWPGMNTAGDVADESEIGEDHDCDGSGESQHGGASVQHAVTSFGGKSVRKSIPGFAGKSVSKTVQNHYIESTDSGDEYEDEDEDCEHESEDDEEGEGDSEYEDGEPNSDSETESIKALPRGGKTFFSQQSRYHDHDQSQLPKDVGERGNPGHTTASKRPPNGRMPSTSGKAFTPAKSSSGALSTIVSPPKSPTRCHKKDFRQGRIPPHIKSWIKDNAGLVLGYLEALEDTQGGAQGTTFSTSQLAEVEDPQAFRSILADDKILAKQNHDINQDHIAPQDSASNVSGRFSQEPVAASANAPIRKRKYTDADLAAEEDQLAHDNQAYTHQEDHITTEHTGTTTAAVPKPFITPNLSLARSIDHAKTNPSNTIRLRTPYPAPHDILTASHKKYKSNIAAANAKAQLGATDTSNRIPFTIYEDDQIIAHMLAVSQDSSVPQTEERFAEVSRRLCGDGSGVYRSGTAIKNMWCRVGRGRSGFDERKGVRRRGDHVVNGWRAKPGNEKRKKDEGSGGSAKRVKVDHAGEGANVPWFEL</sequence>
<accession>A0ABR0K937</accession>
<reference evidence="2 3" key="1">
    <citation type="submission" date="2023-08" db="EMBL/GenBank/DDBJ databases">
        <title>Black Yeasts Isolated from many extreme environments.</title>
        <authorList>
            <person name="Coleine C."/>
            <person name="Stajich J.E."/>
            <person name="Selbmann L."/>
        </authorList>
    </citation>
    <scope>NUCLEOTIDE SEQUENCE [LARGE SCALE GENOMIC DNA]</scope>
    <source>
        <strain evidence="2 3">CCFEE 5885</strain>
    </source>
</reference>
<feature type="compositionally biased region" description="Polar residues" evidence="1">
    <location>
        <begin position="295"/>
        <end position="317"/>
    </location>
</feature>
<dbReference type="EMBL" id="JAVRRG010000062">
    <property type="protein sequence ID" value="KAK5092182.1"/>
    <property type="molecule type" value="Genomic_DNA"/>
</dbReference>
<comment type="caution">
    <text evidence="2">The sequence shown here is derived from an EMBL/GenBank/DDBJ whole genome shotgun (WGS) entry which is preliminary data.</text>
</comment>
<organism evidence="2 3">
    <name type="scientific">Lithohypha guttulata</name>
    <dbReference type="NCBI Taxonomy" id="1690604"/>
    <lineage>
        <taxon>Eukaryota</taxon>
        <taxon>Fungi</taxon>
        <taxon>Dikarya</taxon>
        <taxon>Ascomycota</taxon>
        <taxon>Pezizomycotina</taxon>
        <taxon>Eurotiomycetes</taxon>
        <taxon>Chaetothyriomycetidae</taxon>
        <taxon>Chaetothyriales</taxon>
        <taxon>Trichomeriaceae</taxon>
        <taxon>Lithohypha</taxon>
    </lineage>
</organism>
<evidence type="ECO:0000313" key="3">
    <source>
        <dbReference type="Proteomes" id="UP001345013"/>
    </source>
</evidence>
<evidence type="ECO:0000313" key="2">
    <source>
        <dbReference type="EMBL" id="KAK5092182.1"/>
    </source>
</evidence>
<feature type="compositionally biased region" description="Basic and acidic residues" evidence="1">
    <location>
        <begin position="629"/>
        <end position="639"/>
    </location>
</feature>
<feature type="compositionally biased region" description="Polar residues" evidence="1">
    <location>
        <begin position="191"/>
        <end position="200"/>
    </location>
</feature>
<feature type="compositionally biased region" description="Pro residues" evidence="1">
    <location>
        <begin position="84"/>
        <end position="95"/>
    </location>
</feature>
<dbReference type="Proteomes" id="UP001345013">
    <property type="component" value="Unassembled WGS sequence"/>
</dbReference>
<evidence type="ECO:0000256" key="1">
    <source>
        <dbReference type="SAM" id="MobiDB-lite"/>
    </source>
</evidence>
<keyword evidence="3" id="KW-1185">Reference proteome</keyword>
<feature type="region of interest" description="Disordered" evidence="1">
    <location>
        <begin position="610"/>
        <end position="663"/>
    </location>
</feature>
<feature type="compositionally biased region" description="Polar residues" evidence="1">
    <location>
        <begin position="116"/>
        <end position="130"/>
    </location>
</feature>
<protein>
    <submittedName>
        <fullName evidence="2">Uncharacterized protein</fullName>
    </submittedName>
</protein>
<feature type="compositionally biased region" description="Acidic residues" evidence="1">
    <location>
        <begin position="204"/>
        <end position="243"/>
    </location>
</feature>
<proteinExistence type="predicted"/>
<name>A0ABR0K937_9EURO</name>
<gene>
    <name evidence="2" type="ORF">LTR24_005433</name>
</gene>